<dbReference type="GO" id="GO:0006355">
    <property type="term" value="P:regulation of DNA-templated transcription"/>
    <property type="evidence" value="ECO:0007669"/>
    <property type="project" value="InterPro"/>
</dbReference>
<protein>
    <submittedName>
        <fullName evidence="3">Uncharacterized protein DUF1778</fullName>
    </submittedName>
</protein>
<dbReference type="InterPro" id="IPR013321">
    <property type="entry name" value="Arc_rbn_hlx_hlx"/>
</dbReference>
<evidence type="ECO:0000313" key="3">
    <source>
        <dbReference type="EMBL" id="REF26907.1"/>
    </source>
</evidence>
<dbReference type="Gene3D" id="1.10.1220.10">
    <property type="entry name" value="Met repressor-like"/>
    <property type="match status" value="1"/>
</dbReference>
<sequence length="70" mass="8136">MSIYSERKETCLVARTSLEIQEILQRTADYSGATLSQFLIEAAMDRAKKVVERAETVNSQWLVQMRYLQH</sequence>
<dbReference type="GO" id="GO:0043565">
    <property type="term" value="F:sequence-specific DNA binding"/>
    <property type="evidence" value="ECO:0007669"/>
    <property type="project" value="UniProtKB-ARBA"/>
</dbReference>
<dbReference type="SUPFAM" id="SSF47598">
    <property type="entry name" value="Ribbon-helix-helix"/>
    <property type="match status" value="1"/>
</dbReference>
<dbReference type="AlphaFoldDB" id="A0A3D9UCG3"/>
<dbReference type="InterPro" id="IPR010985">
    <property type="entry name" value="Ribbon_hlx_hlx"/>
</dbReference>
<reference evidence="3 4" key="1">
    <citation type="submission" date="2018-08" db="EMBL/GenBank/DDBJ databases">
        <title>Genomic Encyclopedia of Archaeal and Bacterial Type Strains, Phase II (KMG-II): from individual species to whole genera.</title>
        <authorList>
            <person name="Goeker M."/>
        </authorList>
    </citation>
    <scope>NUCLEOTIDE SEQUENCE [LARGE SCALE GENOMIC DNA]</scope>
    <source>
        <strain evidence="3 4">DSM 17905</strain>
    </source>
</reference>
<dbReference type="InterPro" id="IPR014795">
    <property type="entry name" value="TacA_1-like"/>
</dbReference>
<organism evidence="3 4">
    <name type="scientific">Xenorhabdus cabanillasii</name>
    <dbReference type="NCBI Taxonomy" id="351673"/>
    <lineage>
        <taxon>Bacteria</taxon>
        <taxon>Pseudomonadati</taxon>
        <taxon>Pseudomonadota</taxon>
        <taxon>Gammaproteobacteria</taxon>
        <taxon>Enterobacterales</taxon>
        <taxon>Morganellaceae</taxon>
        <taxon>Xenorhabdus</taxon>
    </lineage>
</organism>
<dbReference type="RefSeq" id="WP_244922685.1">
    <property type="nucleotide sequence ID" value="NZ_QTUB01000001.1"/>
</dbReference>
<dbReference type="EMBL" id="QTUB01000001">
    <property type="protein sequence ID" value="REF26907.1"/>
    <property type="molecule type" value="Genomic_DNA"/>
</dbReference>
<keyword evidence="4" id="KW-1185">Reference proteome</keyword>
<evidence type="ECO:0000313" key="4">
    <source>
        <dbReference type="Proteomes" id="UP000256294"/>
    </source>
</evidence>
<keyword evidence="1" id="KW-1277">Toxin-antitoxin system</keyword>
<name>A0A3D9UCG3_9GAMM</name>
<proteinExistence type="inferred from homology"/>
<dbReference type="Proteomes" id="UP000256294">
    <property type="component" value="Unassembled WGS sequence"/>
</dbReference>
<gene>
    <name evidence="3" type="ORF">BDD26_1615</name>
</gene>
<dbReference type="Pfam" id="PF08681">
    <property type="entry name" value="TacA1"/>
    <property type="match status" value="1"/>
</dbReference>
<comment type="caution">
    <text evidence="3">The sequence shown here is derived from an EMBL/GenBank/DDBJ whole genome shotgun (WGS) entry which is preliminary data.</text>
</comment>
<comment type="similarity">
    <text evidence="2">Belongs to the TacA antitoxin family.</text>
</comment>
<accession>A0A3D9UCG3</accession>
<evidence type="ECO:0000256" key="2">
    <source>
        <dbReference type="ARBA" id="ARBA00049988"/>
    </source>
</evidence>
<evidence type="ECO:0000256" key="1">
    <source>
        <dbReference type="ARBA" id="ARBA00022649"/>
    </source>
</evidence>